<evidence type="ECO:0000259" key="2">
    <source>
        <dbReference type="Pfam" id="PF03732"/>
    </source>
</evidence>
<gene>
    <name evidence="3" type="ORF">DY000_02039652</name>
</gene>
<comment type="caution">
    <text evidence="3">The sequence shown here is derived from an EMBL/GenBank/DDBJ whole genome shotgun (WGS) entry which is preliminary data.</text>
</comment>
<feature type="compositionally biased region" description="Basic and acidic residues" evidence="1">
    <location>
        <begin position="43"/>
        <end position="52"/>
    </location>
</feature>
<feature type="region of interest" description="Disordered" evidence="1">
    <location>
        <begin position="286"/>
        <end position="322"/>
    </location>
</feature>
<reference evidence="3 4" key="1">
    <citation type="journal article" date="2020" name="BMC Genomics">
        <title>Intraspecific diversification of the crop wild relative Brassica cretica Lam. using demographic model selection.</title>
        <authorList>
            <person name="Kioukis A."/>
            <person name="Michalopoulou V.A."/>
            <person name="Briers L."/>
            <person name="Pirintsos S."/>
            <person name="Studholme D.J."/>
            <person name="Pavlidis P."/>
            <person name="Sarris P.F."/>
        </authorList>
    </citation>
    <scope>NUCLEOTIDE SEQUENCE [LARGE SCALE GENOMIC DNA]</scope>
    <source>
        <strain evidence="4">cv. PFS-1207/04</strain>
    </source>
</reference>
<accession>A0ABQ7BF33</accession>
<dbReference type="Proteomes" id="UP000266723">
    <property type="component" value="Unassembled WGS sequence"/>
</dbReference>
<feature type="compositionally biased region" description="Basic and acidic residues" evidence="1">
    <location>
        <begin position="286"/>
        <end position="319"/>
    </location>
</feature>
<organism evidence="3 4">
    <name type="scientific">Brassica cretica</name>
    <name type="common">Mustard</name>
    <dbReference type="NCBI Taxonomy" id="69181"/>
    <lineage>
        <taxon>Eukaryota</taxon>
        <taxon>Viridiplantae</taxon>
        <taxon>Streptophyta</taxon>
        <taxon>Embryophyta</taxon>
        <taxon>Tracheophyta</taxon>
        <taxon>Spermatophyta</taxon>
        <taxon>Magnoliopsida</taxon>
        <taxon>eudicotyledons</taxon>
        <taxon>Gunneridae</taxon>
        <taxon>Pentapetalae</taxon>
        <taxon>rosids</taxon>
        <taxon>malvids</taxon>
        <taxon>Brassicales</taxon>
        <taxon>Brassicaceae</taxon>
        <taxon>Brassiceae</taxon>
        <taxon>Brassica</taxon>
    </lineage>
</organism>
<name>A0ABQ7BF33_BRACR</name>
<dbReference type="EMBL" id="QGKV02001507">
    <property type="protein sequence ID" value="KAF3531162.1"/>
    <property type="molecule type" value="Genomic_DNA"/>
</dbReference>
<evidence type="ECO:0000313" key="3">
    <source>
        <dbReference type="EMBL" id="KAF3531162.1"/>
    </source>
</evidence>
<protein>
    <recommendedName>
        <fullName evidence="2">Retrotransposon gag domain-containing protein</fullName>
    </recommendedName>
</protein>
<evidence type="ECO:0000313" key="4">
    <source>
        <dbReference type="Proteomes" id="UP000266723"/>
    </source>
</evidence>
<feature type="domain" description="Retrotransposon gag" evidence="2">
    <location>
        <begin position="162"/>
        <end position="249"/>
    </location>
</feature>
<proteinExistence type="predicted"/>
<keyword evidence="4" id="KW-1185">Reference proteome</keyword>
<dbReference type="Pfam" id="PF03732">
    <property type="entry name" value="Retrotrans_gag"/>
    <property type="match status" value="1"/>
</dbReference>
<sequence length="1162" mass="130302">MLTLETPNSGTGVNLPPTASGGDASAGEKAKDAQTYDVEDSESEPKQDKEAPDGATKAEFPIVACLEKMFSKRLDAMQSMVERLPGVAPPIRKSNPDSYADTPFMDEITLIKMPMKFSFPSIRAYDGTTDPDDHVAQYIQRMLAVALSKESREATMCKGFGSTLTGPALQWYINLPSRSIASFAILSDKFVETFASSKDLENTSDGLYEILQHRAEPLRGYIARFNQEKVVIPECSIPTAISAFKRGLLPDGDLYKELTKYQCKTMEAVLSQAWAQVKWEEDVASRAKAQQKQDPKTIRSDRTGRDENPSQRSARDFGNRNRGIYQNRPIEKVEGMAVFMWPDISHLSVSRPELINVLRQMGQQVNWPQKMKAPDSFRNPGIWCDFHRDQGHKTEDCIALKIEVNELLKKGHLREFLSEKAKSHLGKETMGKPIEAAHVSPPRQDLVIYVISGGSEISTISHAAAKKSTWNAKHGLEAANPKRLLLGTDKISFTAKEQEKVLTPHHDALVISLTVANCLVKRILVDNGSSDNIIFQAAYKDLGLEESTLTRRITPLIGTLEIFGASTRDDHRARPSVDIGGGISQKARLVTTDLKPKSSPIYKITPDEYMPISTRSNKETQLLFSPVHVSLERSIRKEARSSSIDNTIYTHLPSTDIFHLRSIDTSVRTSIVTEPRDMVATLVLVRDDRGNLHDQEGDLRNAAGQRIDDQGAAIPESGQRDSSADVQYVRRDTRLGSDGPKGKDYGMSRFVLDQSEFWLDHQSWLGEWGGENGLWFGQFGRLDVIPVLAPFGTCAGRSGTRLVSLSGASEEKDEYRIYRDDQGYARDLDGHTIRVHNRDIRRLLERASRDETAYICLPEHASSFTQTKLVPEIYTKDEINEMFYGVCGEQEKNKEALQMKLDGVYYPLNDSISWLTTCMEEMKQDIARIQRANDVARTTSIDNRLHTSIDSRLHTSIDNHIPASVDDNLPHPHSIKSQPDFHTRAEIDQIVEGIYRALESTEERLDGRCDDICFPVDLSISALTSKIEAIQGELVEIQSYIARRPEASPSIGRRNNKSTDIHQLISVDKASNRGRLVQKITSYMSDTHNHGEEISADTYAILMRHQFNLESLGDILQKIEDATTIMKDKWHIGDEAMRDFTDSTKDTKVDQLVNYVTLAEIV</sequence>
<dbReference type="PANTHER" id="PTHR33223:SF9">
    <property type="entry name" value="RETROTRANSPOSON GAG DOMAIN-CONTAINING PROTEIN"/>
    <property type="match status" value="1"/>
</dbReference>
<dbReference type="PANTHER" id="PTHR33223">
    <property type="entry name" value="CCHC-TYPE DOMAIN-CONTAINING PROTEIN"/>
    <property type="match status" value="1"/>
</dbReference>
<feature type="compositionally biased region" description="Polar residues" evidence="1">
    <location>
        <begin position="1"/>
        <end position="12"/>
    </location>
</feature>
<feature type="region of interest" description="Disordered" evidence="1">
    <location>
        <begin position="1"/>
        <end position="55"/>
    </location>
</feature>
<dbReference type="InterPro" id="IPR005162">
    <property type="entry name" value="Retrotrans_gag_dom"/>
</dbReference>
<evidence type="ECO:0000256" key="1">
    <source>
        <dbReference type="SAM" id="MobiDB-lite"/>
    </source>
</evidence>